<evidence type="ECO:0000256" key="5">
    <source>
        <dbReference type="ARBA" id="ARBA00023239"/>
    </source>
</evidence>
<dbReference type="NCBIfam" id="TIGR03128">
    <property type="entry name" value="RuMP_HxlA"/>
    <property type="match status" value="1"/>
</dbReference>
<dbReference type="InterPro" id="IPR001754">
    <property type="entry name" value="OMPdeCOase_dom"/>
</dbReference>
<keyword evidence="5" id="KW-0456">Lyase</keyword>
<dbReference type="Pfam" id="PF00215">
    <property type="entry name" value="OMPdecase"/>
    <property type="match status" value="1"/>
</dbReference>
<comment type="pathway">
    <text evidence="2">One-carbon metabolism; formaldehyde assimilation via RuMP pathway; D-fructose 6-phosphate from D-ribulose 5-phosphate and formaldehyde: step 1/2.</text>
</comment>
<comment type="caution">
    <text evidence="8">The sequence shown here is derived from an EMBL/GenBank/DDBJ whole genome shotgun (WGS) entry which is preliminary data.</text>
</comment>
<dbReference type="EC" id="4.1.2.43" evidence="4"/>
<evidence type="ECO:0000256" key="3">
    <source>
        <dbReference type="ARBA" id="ARBA00006350"/>
    </source>
</evidence>
<name>A0A917ITX9_9BACT</name>
<evidence type="ECO:0000256" key="6">
    <source>
        <dbReference type="ARBA" id="ARBA00023277"/>
    </source>
</evidence>
<accession>A0A917ITX9</accession>
<dbReference type="Proteomes" id="UP000627292">
    <property type="component" value="Unassembled WGS sequence"/>
</dbReference>
<proteinExistence type="inferred from homology"/>
<evidence type="ECO:0000256" key="1">
    <source>
        <dbReference type="ARBA" id="ARBA00000718"/>
    </source>
</evidence>
<dbReference type="InterPro" id="IPR011060">
    <property type="entry name" value="RibuloseP-bd_barrel"/>
</dbReference>
<comment type="catalytic activity">
    <reaction evidence="1">
        <text>D-ribulose 5-phosphate + formaldehyde = D-arabino-hex-3-ulose 6-phosphate</text>
        <dbReference type="Rhea" id="RHEA:25201"/>
        <dbReference type="ChEBI" id="CHEBI:16842"/>
        <dbReference type="ChEBI" id="CHEBI:58121"/>
        <dbReference type="ChEBI" id="CHEBI:58542"/>
        <dbReference type="EC" id="4.1.2.43"/>
    </reaction>
</comment>
<dbReference type="SUPFAM" id="SSF51366">
    <property type="entry name" value="Ribulose-phoshate binding barrel"/>
    <property type="match status" value="1"/>
</dbReference>
<protein>
    <recommendedName>
        <fullName evidence="4">3-hexulose-6-phosphate synthase</fullName>
        <ecNumber evidence="4">4.1.2.43</ecNumber>
    </recommendedName>
</protein>
<dbReference type="EMBL" id="BMIB01000002">
    <property type="protein sequence ID" value="GGH64351.1"/>
    <property type="molecule type" value="Genomic_DNA"/>
</dbReference>
<keyword evidence="9" id="KW-1185">Reference proteome</keyword>
<dbReference type="GO" id="GO:0004590">
    <property type="term" value="F:orotidine-5'-phosphate decarboxylase activity"/>
    <property type="evidence" value="ECO:0007669"/>
    <property type="project" value="InterPro"/>
</dbReference>
<dbReference type="GO" id="GO:0019854">
    <property type="term" value="P:L-ascorbic acid catabolic process"/>
    <property type="evidence" value="ECO:0007669"/>
    <property type="project" value="TreeGrafter"/>
</dbReference>
<dbReference type="RefSeq" id="WP_188951534.1">
    <property type="nucleotide sequence ID" value="NZ_BMIB01000002.1"/>
</dbReference>
<dbReference type="PANTHER" id="PTHR35039">
    <property type="entry name" value="3-KETO-L-GULONATE-6-PHOSPHATE DECARBOXYLASE SGBH-RELATED"/>
    <property type="match status" value="1"/>
</dbReference>
<organism evidence="8 9">
    <name type="scientific">Filimonas zeae</name>
    <dbReference type="NCBI Taxonomy" id="1737353"/>
    <lineage>
        <taxon>Bacteria</taxon>
        <taxon>Pseudomonadati</taxon>
        <taxon>Bacteroidota</taxon>
        <taxon>Chitinophagia</taxon>
        <taxon>Chitinophagales</taxon>
        <taxon>Chitinophagaceae</taxon>
        <taxon>Filimonas</taxon>
    </lineage>
</organism>
<feature type="domain" description="Orotidine 5'-phosphate decarboxylase" evidence="7">
    <location>
        <begin position="3"/>
        <end position="203"/>
    </location>
</feature>
<reference evidence="8" key="1">
    <citation type="journal article" date="2014" name="Int. J. Syst. Evol. Microbiol.">
        <title>Complete genome sequence of Corynebacterium casei LMG S-19264T (=DSM 44701T), isolated from a smear-ripened cheese.</title>
        <authorList>
            <consortium name="US DOE Joint Genome Institute (JGI-PGF)"/>
            <person name="Walter F."/>
            <person name="Albersmeier A."/>
            <person name="Kalinowski J."/>
            <person name="Ruckert C."/>
        </authorList>
    </citation>
    <scope>NUCLEOTIDE SEQUENCE</scope>
    <source>
        <strain evidence="8">CGMCC 1.15290</strain>
    </source>
</reference>
<sequence length="211" mass="21284">MAKLQVAIDLLTTEEALALAGKVAPYVDIIELGTPLIKNMGVSVITAMKQAHPDKIVFADLKTADAGELEADIAFKAGADLVTVLGVAGNATIAGAVKAAKAHGKGVVVDTIGAPDRVTRAKEAAALGAEFVELHAGLDEQWTPGYSIQVLIDEAAVANTPVSIAGGVNLQNVQAVVKSGVKVAVAGAAIYAAADPAAAARALREAMDAVN</sequence>
<comment type="similarity">
    <text evidence="3">Belongs to the HPS/KGPDC family. HPS subfamily.</text>
</comment>
<dbReference type="FunFam" id="3.20.20.70:FF:000022">
    <property type="entry name" value="3-keto-L-gulonate-6-phosphate decarboxylase UlaD"/>
    <property type="match status" value="1"/>
</dbReference>
<evidence type="ECO:0000259" key="7">
    <source>
        <dbReference type="SMART" id="SM00934"/>
    </source>
</evidence>
<dbReference type="InterPro" id="IPR013785">
    <property type="entry name" value="Aldolase_TIM"/>
</dbReference>
<reference evidence="8" key="2">
    <citation type="submission" date="2020-09" db="EMBL/GenBank/DDBJ databases">
        <authorList>
            <person name="Sun Q."/>
            <person name="Zhou Y."/>
        </authorList>
    </citation>
    <scope>NUCLEOTIDE SEQUENCE</scope>
    <source>
        <strain evidence="8">CGMCC 1.15290</strain>
    </source>
</reference>
<dbReference type="GO" id="GO:0033982">
    <property type="term" value="F:3-dehydro-L-gulonate-6-phosphate decarboxylase activity"/>
    <property type="evidence" value="ECO:0007669"/>
    <property type="project" value="TreeGrafter"/>
</dbReference>
<dbReference type="PANTHER" id="PTHR35039:SF3">
    <property type="entry name" value="3-KETO-L-GULONATE-6-PHOSPHATE DECARBOXYLASE SGBH-RELATED"/>
    <property type="match status" value="1"/>
</dbReference>
<dbReference type="InterPro" id="IPR017553">
    <property type="entry name" value="3-hexulose-6-phosphate_synth"/>
</dbReference>
<evidence type="ECO:0000313" key="9">
    <source>
        <dbReference type="Proteomes" id="UP000627292"/>
    </source>
</evidence>
<gene>
    <name evidence="8" type="ORF">GCM10011379_16300</name>
</gene>
<dbReference type="SMART" id="SM00934">
    <property type="entry name" value="OMPdecase"/>
    <property type="match status" value="1"/>
</dbReference>
<dbReference type="AlphaFoldDB" id="A0A917ITX9"/>
<evidence type="ECO:0000256" key="4">
    <source>
        <dbReference type="ARBA" id="ARBA00012890"/>
    </source>
</evidence>
<keyword evidence="6" id="KW-0119">Carbohydrate metabolism</keyword>
<dbReference type="Gene3D" id="3.20.20.70">
    <property type="entry name" value="Aldolase class I"/>
    <property type="match status" value="1"/>
</dbReference>
<dbReference type="GO" id="GO:0006207">
    <property type="term" value="P:'de novo' pyrimidine nucleobase biosynthetic process"/>
    <property type="evidence" value="ECO:0007669"/>
    <property type="project" value="InterPro"/>
</dbReference>
<evidence type="ECO:0000256" key="2">
    <source>
        <dbReference type="ARBA" id="ARBA00005014"/>
    </source>
</evidence>
<evidence type="ECO:0000313" key="8">
    <source>
        <dbReference type="EMBL" id="GGH64351.1"/>
    </source>
</evidence>
<dbReference type="GO" id="GO:0043801">
    <property type="term" value="F:hexulose-6-phosphate synthase activity"/>
    <property type="evidence" value="ECO:0007669"/>
    <property type="project" value="UniProtKB-EC"/>
</dbReference>